<dbReference type="PRINTS" id="PR00092">
    <property type="entry name" value="TYROSINASE"/>
</dbReference>
<dbReference type="GO" id="GO:0042438">
    <property type="term" value="P:melanin biosynthetic process"/>
    <property type="evidence" value="ECO:0007669"/>
    <property type="project" value="UniProtKB-KW"/>
</dbReference>
<evidence type="ECO:0000259" key="15">
    <source>
        <dbReference type="PROSITE" id="PS00497"/>
    </source>
</evidence>
<evidence type="ECO:0000256" key="12">
    <source>
        <dbReference type="SAM" id="Coils"/>
    </source>
</evidence>
<dbReference type="GO" id="GO:0004503">
    <property type="term" value="F:tyrosinase activity"/>
    <property type="evidence" value="ECO:0007669"/>
    <property type="project" value="UniProtKB-EC"/>
</dbReference>
<dbReference type="OrthoDB" id="1658288at2759"/>
<evidence type="ECO:0000256" key="6">
    <source>
        <dbReference type="ARBA" id="ARBA00023002"/>
    </source>
</evidence>
<dbReference type="Pfam" id="PF18132">
    <property type="entry name" value="Tyrosinase_C"/>
    <property type="match status" value="1"/>
</dbReference>
<dbReference type="Pfam" id="PF00264">
    <property type="entry name" value="Tyrosinase"/>
    <property type="match status" value="1"/>
</dbReference>
<evidence type="ECO:0000256" key="14">
    <source>
        <dbReference type="SAM" id="SignalP"/>
    </source>
</evidence>
<feature type="signal peptide" evidence="14">
    <location>
        <begin position="1"/>
        <end position="30"/>
    </location>
</feature>
<comment type="catalytic activity">
    <reaction evidence="10">
        <text>2 L-dopa + O2 = 2 L-dopaquinone + 2 H2O</text>
        <dbReference type="Rhea" id="RHEA:34287"/>
        <dbReference type="ChEBI" id="CHEBI:15377"/>
        <dbReference type="ChEBI" id="CHEBI:15379"/>
        <dbReference type="ChEBI" id="CHEBI:57504"/>
        <dbReference type="ChEBI" id="CHEBI:57924"/>
        <dbReference type="EC" id="1.14.18.1"/>
    </reaction>
</comment>
<sequence length="1093" mass="119433">MFSLFFSFCCRGQFAPLLLLVLSLSDGLTAFQITGALGGVNSTTGARPLRYEIHDFANSGPAFDLFILALIDLQSVNQTEELSYFQVSGIHGFPRIPWDGVSGTGSYPGFCTHAATPFPTWHRPYVALFEQLIWQYAQGIASHYPDDQRDEYSSAALSLRVPYWDWAVYPALPDVVSEPQISINTPNGWQTVNNPLYTYVFQSDAAGNGFPLSDPMANFSETVRWWSPDTKSSNQSAATAALLANAPAIQALTYLMFTSVTNYTTFSCTWPGGQWLTANNIESIHNSIHNSIGGYGHMQFPEVAGFDPSFWLHHANVDRLFAMWQALYPDSYIQPTVNAYGSYYENVGFVDSGTTALAPFHSDDGSTLFTSDDVRSTRTFGYSYPELPDWEMSPDELANNPFIKWYNQQLNAKEQAKILEQWSISVLVDRFPLNTSFCIDFFMGDAPDEVSAWPAAPNLIGTYAQFNPANVTMLHPNGYPEGQVRGEISMTHTLAAAQLSTLPAKMRLSGKLLLLSASLITHALAQARIAFTSVPALVVAGQSYNISWAGGDGSPVTITLREGDPNDLKTIATLADGVTEDFFVWDVSKSLATASDYALQITQGQDSINYSGLFSIADGSGTSTISYSGLSTTTGATNATTSVISTTSTAIASLGKSTIIPSNTTFSSATLSATTSTSFIPAVTQHMTSTSASSSSESPPSSTSAAPTAAATTSVPDAGAAGQLGSSAALVLGTSSSAHADVNVTSTMPEVNGVLKEQNQPDGGRSASGRVSSASMMRSVLSSSDSSPSESVPWSSAIGHAGTGKSGRVIERLQGDIDRLRREKQLLKTRLEEAEKENETLKTRNQSLQDRTSNYEQSHEASLRQLTRRERQVEELREELRKEKLKTAAAEAQAVAATSNEEIWRDQASQAKSLAVQKEVEYETVVACRKVDYDRHQSGLEKIKGSFDALLRRQQDDLEKQKKLEIIAEQQRQTIAQLEELTKRLTSNFKAYRNEVDAAISDLRQAANNNDQALTQKLDEMAEVTGRMRWVMKLEDIVNHNHHDPVQGQAQHSRRDHVSRPPSAHEEPLKRSRSPTKNVLTKHRRKDSAKASR</sequence>
<feature type="region of interest" description="Disordered" evidence="13">
    <location>
        <begin position="688"/>
        <end position="713"/>
    </location>
</feature>
<dbReference type="STRING" id="1367422.A0A178ZUW8"/>
<dbReference type="Gene3D" id="2.60.310.20">
    <property type="match status" value="1"/>
</dbReference>
<feature type="region of interest" description="Disordered" evidence="13">
    <location>
        <begin position="1043"/>
        <end position="1093"/>
    </location>
</feature>
<dbReference type="GeneID" id="30006957"/>
<evidence type="ECO:0000256" key="10">
    <source>
        <dbReference type="ARBA" id="ARBA00048233"/>
    </source>
</evidence>
<proteinExistence type="inferred from homology"/>
<comment type="catalytic activity">
    <reaction evidence="11">
        <text>L-tyrosine + O2 = L-dopaquinone + H2O</text>
        <dbReference type="Rhea" id="RHEA:18117"/>
        <dbReference type="ChEBI" id="CHEBI:15377"/>
        <dbReference type="ChEBI" id="CHEBI:15379"/>
        <dbReference type="ChEBI" id="CHEBI:57924"/>
        <dbReference type="ChEBI" id="CHEBI:58315"/>
        <dbReference type="EC" id="1.14.18.1"/>
    </reaction>
</comment>
<dbReference type="PANTHER" id="PTHR11474">
    <property type="entry name" value="TYROSINASE FAMILY MEMBER"/>
    <property type="match status" value="1"/>
</dbReference>
<comment type="similarity">
    <text evidence="2">Belongs to the tyrosinase family.</text>
</comment>
<evidence type="ECO:0000256" key="2">
    <source>
        <dbReference type="ARBA" id="ARBA00009928"/>
    </source>
</evidence>
<keyword evidence="6" id="KW-0560">Oxidoreductase</keyword>
<evidence type="ECO:0000256" key="13">
    <source>
        <dbReference type="SAM" id="MobiDB-lite"/>
    </source>
</evidence>
<name>A0A178ZUW8_9EURO</name>
<dbReference type="InterPro" id="IPR008922">
    <property type="entry name" value="Di-copper_centre_dom_sf"/>
</dbReference>
<keyword evidence="7" id="KW-0186">Copper</keyword>
<keyword evidence="4" id="KW-0479">Metal-binding</keyword>
<evidence type="ECO:0000256" key="3">
    <source>
        <dbReference type="ARBA" id="ARBA00011906"/>
    </source>
</evidence>
<feature type="chain" id="PRO_5008098753" description="tyrosinase" evidence="14">
    <location>
        <begin position="31"/>
        <end position="1093"/>
    </location>
</feature>
<evidence type="ECO:0000256" key="7">
    <source>
        <dbReference type="ARBA" id="ARBA00023008"/>
    </source>
</evidence>
<feature type="compositionally biased region" description="Basic and acidic residues" evidence="13">
    <location>
        <begin position="1056"/>
        <end position="1070"/>
    </location>
</feature>
<feature type="compositionally biased region" description="Basic and acidic residues" evidence="13">
    <location>
        <begin position="857"/>
        <end position="870"/>
    </location>
</feature>
<reference evidence="17 18" key="1">
    <citation type="submission" date="2016-04" db="EMBL/GenBank/DDBJ databases">
        <title>Draft genome of Fonsecaea erecta CBS 125763.</title>
        <authorList>
            <person name="Weiss V.A."/>
            <person name="Vicente V.A."/>
            <person name="Raittz R.T."/>
            <person name="Moreno L.F."/>
            <person name="De Souza E.M."/>
            <person name="Pedrosa F.O."/>
            <person name="Steffens M.B."/>
            <person name="Faoro H."/>
            <person name="Tadra-Sfeir M.Z."/>
            <person name="Najafzadeh M.J."/>
            <person name="Felipe M.S."/>
            <person name="Teixeira M."/>
            <person name="Sun J."/>
            <person name="Xi L."/>
            <person name="Gomes R."/>
            <person name="De Azevedo C.M."/>
            <person name="Salgado C.G."/>
            <person name="Da Silva M.B."/>
            <person name="Nascimento M.F."/>
            <person name="Queiroz-Telles F."/>
            <person name="Attili D.S."/>
            <person name="Gorbushina A."/>
        </authorList>
    </citation>
    <scope>NUCLEOTIDE SEQUENCE [LARGE SCALE GENOMIC DNA]</scope>
    <source>
        <strain evidence="17 18">CBS 125763</strain>
    </source>
</reference>
<evidence type="ECO:0000256" key="9">
    <source>
        <dbReference type="ARBA" id="ARBA00023101"/>
    </source>
</evidence>
<feature type="region of interest" description="Disordered" evidence="13">
    <location>
        <begin position="834"/>
        <end position="870"/>
    </location>
</feature>
<evidence type="ECO:0000256" key="5">
    <source>
        <dbReference type="ARBA" id="ARBA00022729"/>
    </source>
</evidence>
<evidence type="ECO:0000259" key="16">
    <source>
        <dbReference type="PROSITE" id="PS00498"/>
    </source>
</evidence>
<keyword evidence="5 14" id="KW-0732">Signal</keyword>
<protein>
    <recommendedName>
        <fullName evidence="3">tyrosinase</fullName>
        <ecNumber evidence="3">1.14.18.1</ecNumber>
    </recommendedName>
</protein>
<dbReference type="InterPro" id="IPR041640">
    <property type="entry name" value="Tyrosinase_C"/>
</dbReference>
<dbReference type="AlphaFoldDB" id="A0A178ZUW8"/>
<keyword evidence="8" id="KW-0503">Monooxygenase</keyword>
<evidence type="ECO:0000313" key="17">
    <source>
        <dbReference type="EMBL" id="OAP63560.1"/>
    </source>
</evidence>
<feature type="compositionally biased region" description="Low complexity" evidence="13">
    <location>
        <begin position="763"/>
        <end position="797"/>
    </location>
</feature>
<dbReference type="Gene3D" id="1.10.1280.10">
    <property type="entry name" value="Di-copper center containing domain from catechol oxidase"/>
    <property type="match status" value="1"/>
</dbReference>
<dbReference type="EMBL" id="LVYI01000002">
    <property type="protein sequence ID" value="OAP63560.1"/>
    <property type="molecule type" value="Genomic_DNA"/>
</dbReference>
<evidence type="ECO:0000313" key="18">
    <source>
        <dbReference type="Proteomes" id="UP000078343"/>
    </source>
</evidence>
<evidence type="ECO:0000256" key="8">
    <source>
        <dbReference type="ARBA" id="ARBA00023033"/>
    </source>
</evidence>
<dbReference type="PANTHER" id="PTHR11474:SF76">
    <property type="entry name" value="SHKT DOMAIN-CONTAINING PROTEIN"/>
    <property type="match status" value="1"/>
</dbReference>
<evidence type="ECO:0000256" key="4">
    <source>
        <dbReference type="ARBA" id="ARBA00022723"/>
    </source>
</evidence>
<feature type="compositionally biased region" description="Polar residues" evidence="13">
    <location>
        <begin position="843"/>
        <end position="856"/>
    </location>
</feature>
<feature type="domain" description="Tyrosinase copper-binding" evidence="16">
    <location>
        <begin position="307"/>
        <end position="318"/>
    </location>
</feature>
<feature type="region of interest" description="Disordered" evidence="13">
    <location>
        <begin position="754"/>
        <end position="810"/>
    </location>
</feature>
<evidence type="ECO:0000256" key="1">
    <source>
        <dbReference type="ARBA" id="ARBA00001973"/>
    </source>
</evidence>
<dbReference type="SUPFAM" id="SSF48056">
    <property type="entry name" value="Di-copper centre-containing domain"/>
    <property type="match status" value="1"/>
</dbReference>
<dbReference type="InterPro" id="IPR002227">
    <property type="entry name" value="Tyrosinase_Cu-bd"/>
</dbReference>
<comment type="caution">
    <text evidence="17">The sequence shown here is derived from an EMBL/GenBank/DDBJ whole genome shotgun (WGS) entry which is preliminary data.</text>
</comment>
<dbReference type="InterPro" id="IPR018466">
    <property type="entry name" value="Kre9/Knh1-like_N"/>
</dbReference>
<feature type="coiled-coil region" evidence="12">
    <location>
        <begin position="961"/>
        <end position="1009"/>
    </location>
</feature>
<dbReference type="SUPFAM" id="SSF57997">
    <property type="entry name" value="Tropomyosin"/>
    <property type="match status" value="1"/>
</dbReference>
<dbReference type="PROSITE" id="PS00497">
    <property type="entry name" value="TYROSINASE_1"/>
    <property type="match status" value="1"/>
</dbReference>
<gene>
    <name evidence="17" type="ORF">AYL99_02787</name>
</gene>
<feature type="domain" description="Tyrosinase copper-binding" evidence="15">
    <location>
        <begin position="113"/>
        <end position="130"/>
    </location>
</feature>
<dbReference type="Pfam" id="PF10342">
    <property type="entry name" value="Kre9_KNH"/>
    <property type="match status" value="1"/>
</dbReference>
<dbReference type="EC" id="1.14.18.1" evidence="3"/>
<dbReference type="InterPro" id="IPR050316">
    <property type="entry name" value="Tyrosinase/Hemocyanin"/>
</dbReference>
<dbReference type="RefSeq" id="XP_018696927.1">
    <property type="nucleotide sequence ID" value="XM_018834303.1"/>
</dbReference>
<dbReference type="Proteomes" id="UP000078343">
    <property type="component" value="Unassembled WGS sequence"/>
</dbReference>
<dbReference type="PROSITE" id="PS00498">
    <property type="entry name" value="TYROSINASE_2"/>
    <property type="match status" value="1"/>
</dbReference>
<keyword evidence="9" id="KW-0470">Melanin biosynthesis</keyword>
<comment type="cofactor">
    <cofactor evidence="1">
        <name>Cu(2+)</name>
        <dbReference type="ChEBI" id="CHEBI:29036"/>
    </cofactor>
</comment>
<accession>A0A178ZUW8</accession>
<evidence type="ECO:0000256" key="11">
    <source>
        <dbReference type="ARBA" id="ARBA00048881"/>
    </source>
</evidence>
<organism evidence="17 18">
    <name type="scientific">Fonsecaea erecta</name>
    <dbReference type="NCBI Taxonomy" id="1367422"/>
    <lineage>
        <taxon>Eukaryota</taxon>
        <taxon>Fungi</taxon>
        <taxon>Dikarya</taxon>
        <taxon>Ascomycota</taxon>
        <taxon>Pezizomycotina</taxon>
        <taxon>Eurotiomycetes</taxon>
        <taxon>Chaetothyriomycetidae</taxon>
        <taxon>Chaetothyriales</taxon>
        <taxon>Herpotrichiellaceae</taxon>
        <taxon>Fonsecaea</taxon>
    </lineage>
</organism>
<keyword evidence="12" id="KW-0175">Coiled coil</keyword>
<dbReference type="GO" id="GO:0046872">
    <property type="term" value="F:metal ion binding"/>
    <property type="evidence" value="ECO:0007669"/>
    <property type="project" value="UniProtKB-KW"/>
</dbReference>
<keyword evidence="18" id="KW-1185">Reference proteome</keyword>